<dbReference type="Pfam" id="PF18962">
    <property type="entry name" value="Por_Secre_tail"/>
    <property type="match status" value="1"/>
</dbReference>
<evidence type="ECO:0000259" key="3">
    <source>
        <dbReference type="Pfam" id="PF18962"/>
    </source>
</evidence>
<dbReference type="InterPro" id="IPR026444">
    <property type="entry name" value="Secre_tail"/>
</dbReference>
<feature type="domain" description="Secretion system C-terminal sorting" evidence="3">
    <location>
        <begin position="452"/>
        <end position="517"/>
    </location>
</feature>
<gene>
    <name evidence="4" type="ORF">CLV73_1611</name>
</gene>
<reference evidence="4 5" key="1">
    <citation type="submission" date="2017-11" db="EMBL/GenBank/DDBJ databases">
        <title>Genomic Encyclopedia of Archaeal and Bacterial Type Strains, Phase II (KMG-II): From Individual Species to Whole Genera.</title>
        <authorList>
            <person name="Goeker M."/>
        </authorList>
    </citation>
    <scope>NUCLEOTIDE SEQUENCE [LARGE SCALE GENOMIC DNA]</scope>
    <source>
        <strain evidence="4 5">DSM 27617</strain>
    </source>
</reference>
<evidence type="ECO:0000256" key="2">
    <source>
        <dbReference type="SAM" id="SignalP"/>
    </source>
</evidence>
<dbReference type="EMBL" id="PGFD01000001">
    <property type="protein sequence ID" value="PJJ67596.1"/>
    <property type="molecule type" value="Genomic_DNA"/>
</dbReference>
<dbReference type="InterPro" id="IPR011047">
    <property type="entry name" value="Quinoprotein_ADH-like_sf"/>
</dbReference>
<evidence type="ECO:0000313" key="4">
    <source>
        <dbReference type="EMBL" id="PJJ67596.1"/>
    </source>
</evidence>
<dbReference type="PANTHER" id="PTHR42754">
    <property type="entry name" value="ENDOGLUCANASE"/>
    <property type="match status" value="1"/>
</dbReference>
<dbReference type="AlphaFoldDB" id="A0A2M9C9S7"/>
<feature type="signal peptide" evidence="2">
    <location>
        <begin position="1"/>
        <end position="18"/>
    </location>
</feature>
<keyword evidence="5" id="KW-1185">Reference proteome</keyword>
<keyword evidence="1 2" id="KW-0732">Signal</keyword>
<name>A0A2M9C9S7_9FLAO</name>
<proteinExistence type="predicted"/>
<dbReference type="RefSeq" id="WP_100376293.1">
    <property type="nucleotide sequence ID" value="NZ_PGFD01000001.1"/>
</dbReference>
<dbReference type="OrthoDB" id="9811934at2"/>
<dbReference type="PANTHER" id="PTHR42754:SF1">
    <property type="entry name" value="LIPOPROTEIN"/>
    <property type="match status" value="1"/>
</dbReference>
<feature type="chain" id="PRO_5014792920" evidence="2">
    <location>
        <begin position="19"/>
        <end position="520"/>
    </location>
</feature>
<evidence type="ECO:0000256" key="1">
    <source>
        <dbReference type="ARBA" id="ARBA00022729"/>
    </source>
</evidence>
<organism evidence="4 5">
    <name type="scientific">Chryseobacterium geocarposphaerae</name>
    <dbReference type="NCBI Taxonomy" id="1416776"/>
    <lineage>
        <taxon>Bacteria</taxon>
        <taxon>Pseudomonadati</taxon>
        <taxon>Bacteroidota</taxon>
        <taxon>Flavobacteriia</taxon>
        <taxon>Flavobacteriales</taxon>
        <taxon>Weeksellaceae</taxon>
        <taxon>Chryseobacterium group</taxon>
        <taxon>Chryseobacterium</taxon>
    </lineage>
</organism>
<dbReference type="SUPFAM" id="SSF50998">
    <property type="entry name" value="Quinoprotein alcohol dehydrogenase-like"/>
    <property type="match status" value="2"/>
</dbReference>
<dbReference type="Proteomes" id="UP000228740">
    <property type="component" value="Unassembled WGS sequence"/>
</dbReference>
<dbReference type="PRINTS" id="PR00313">
    <property type="entry name" value="CABNDNGRPT"/>
</dbReference>
<comment type="caution">
    <text evidence="4">The sequence shown here is derived from an EMBL/GenBank/DDBJ whole genome shotgun (WGS) entry which is preliminary data.</text>
</comment>
<evidence type="ECO:0000313" key="5">
    <source>
        <dbReference type="Proteomes" id="UP000228740"/>
    </source>
</evidence>
<dbReference type="NCBIfam" id="TIGR04183">
    <property type="entry name" value="Por_Secre_tail"/>
    <property type="match status" value="1"/>
</dbReference>
<protein>
    <submittedName>
        <fullName evidence="4">Putative secreted protein (Por secretion system target)</fullName>
    </submittedName>
</protein>
<accession>A0A2M9C9S7</accession>
<sequence length="520" mass="55851">MKNIFSLLAFMLSLVITAQTAPAIQWQKTLGGSNWDQGTSVCQTTDGGSVVAGYSPSTDGNVTGNHGGGDYWVVKLDNSGNIQWQKSLGGSGYDYPYSIQQSSDGGYIVAGRTDSNDGDVTGYHGSVYSDFWIVKLDINGNIQWEKAIGGNGEDVAYSIKQTSDGGYIVAGESSSTDGDAVGHLPYNNTDLWMVKINNTGNIQWQKSFGGYNSELAFDAKQTSDGGYIVAGATDSNSGDVTQLYGEYDYWVLKLDSTGNLQWQKTFGGSGTDNAQSVIQTSDGGYMVAGLSRSGNGLVHDHYGNLFTNDAWIIKLDGNGNIIWKKSKGGTGNDVATFIKEMSDGGYVFAGYSSSDDGDAAGNPAGSANFWIVKINNNGNVIWQKSMGGSLGDFGQSMSQTSDGGFIMTGYSYSNDGDVSLHYGIPTYPDFWVVKLGPEVLSTNETEFERFSIFPNPVADILNISGITSDSSFEIYNAAGQKLTEGKIKNKTINVSHLLKGVYFIQIKDKENSMKLKFIKK</sequence>